<feature type="compositionally biased region" description="Polar residues" evidence="1">
    <location>
        <begin position="1"/>
        <end position="26"/>
    </location>
</feature>
<evidence type="ECO:0000256" key="1">
    <source>
        <dbReference type="SAM" id="MobiDB-lite"/>
    </source>
</evidence>
<organism evidence="2 3">
    <name type="scientific">Rhodocollybia butyracea</name>
    <dbReference type="NCBI Taxonomy" id="206335"/>
    <lineage>
        <taxon>Eukaryota</taxon>
        <taxon>Fungi</taxon>
        <taxon>Dikarya</taxon>
        <taxon>Basidiomycota</taxon>
        <taxon>Agaricomycotina</taxon>
        <taxon>Agaricomycetes</taxon>
        <taxon>Agaricomycetidae</taxon>
        <taxon>Agaricales</taxon>
        <taxon>Marasmiineae</taxon>
        <taxon>Omphalotaceae</taxon>
        <taxon>Rhodocollybia</taxon>
    </lineage>
</organism>
<keyword evidence="3" id="KW-1185">Reference proteome</keyword>
<reference evidence="2" key="1">
    <citation type="submission" date="2020-11" db="EMBL/GenBank/DDBJ databases">
        <authorList>
            <consortium name="DOE Joint Genome Institute"/>
            <person name="Ahrendt S."/>
            <person name="Riley R."/>
            <person name="Andreopoulos W."/>
            <person name="Labutti K."/>
            <person name="Pangilinan J."/>
            <person name="Ruiz-Duenas F.J."/>
            <person name="Barrasa J.M."/>
            <person name="Sanchez-Garcia M."/>
            <person name="Camarero S."/>
            <person name="Miyauchi S."/>
            <person name="Serrano A."/>
            <person name="Linde D."/>
            <person name="Babiker R."/>
            <person name="Drula E."/>
            <person name="Ayuso-Fernandez I."/>
            <person name="Pacheco R."/>
            <person name="Padilla G."/>
            <person name="Ferreira P."/>
            <person name="Barriuso J."/>
            <person name="Kellner H."/>
            <person name="Castanera R."/>
            <person name="Alfaro M."/>
            <person name="Ramirez L."/>
            <person name="Pisabarro A.G."/>
            <person name="Kuo A."/>
            <person name="Tritt A."/>
            <person name="Lipzen A."/>
            <person name="He G."/>
            <person name="Yan M."/>
            <person name="Ng V."/>
            <person name="Cullen D."/>
            <person name="Martin F."/>
            <person name="Rosso M.-N."/>
            <person name="Henrissat B."/>
            <person name="Hibbett D."/>
            <person name="Martinez A.T."/>
            <person name="Grigoriev I.V."/>
        </authorList>
    </citation>
    <scope>NUCLEOTIDE SEQUENCE</scope>
    <source>
        <strain evidence="2">AH 40177</strain>
    </source>
</reference>
<gene>
    <name evidence="2" type="ORF">BDP27DRAFT_1447489</name>
</gene>
<proteinExistence type="predicted"/>
<feature type="region of interest" description="Disordered" evidence="1">
    <location>
        <begin position="1"/>
        <end position="113"/>
    </location>
</feature>
<dbReference type="AlphaFoldDB" id="A0A9P5U888"/>
<accession>A0A9P5U888</accession>
<feature type="compositionally biased region" description="Polar residues" evidence="1">
    <location>
        <begin position="99"/>
        <end position="113"/>
    </location>
</feature>
<sequence length="537" mass="59531">MPENTSPTQSLVHRPVESNTQRTGSISLPLHTQLAQLKAEEYSPETPVRDKGKGKMPTMLPTPETPIDRGSHLEPVDRDQNASPTQRPPLLSESPSEHGINSNDLHPETPSHSAASIDLLRGGVTSFSMSSLSEFWPHSLAAMGSEMEALSVPATISTTRITPAVEPLRPNMRSVITIDQNEYLVSSLGDVPGATLVSGVSSNTTVIASHYSTPPAPGSCRVVFIGLTQVLVRIIEPIPRLFKHYGYDVSSFPSTQKCASTSWKPGMSAVVTICGMEYLVTQVETLASPPSMKELDFSQVKIAGIDNTDYSARPLPDTHKVIIIEDIEYLVWIAFELGPTLSWPVYTGPSRYSYVEEMPPPPTHPLVMRYHCIGNQLGEFWFFNLRDKFLRKTNHDGTPFSTSIWTMGVRAEGLYGEFLVYRFEPYDESQVRFYSSHELFVCTAWQLDEVHFPPLSLFDENTANLDPSSDYIIGPYQKSDPSEDGMDGVGTVRRGYFDVTQHWDGGWEFRLVSDPQSWPTLAQLKLGSFGSQIGLAL</sequence>
<dbReference type="EMBL" id="JADNRY010000047">
    <property type="protein sequence ID" value="KAF9069781.1"/>
    <property type="molecule type" value="Genomic_DNA"/>
</dbReference>
<dbReference type="OrthoDB" id="10295625at2759"/>
<name>A0A9P5U888_9AGAR</name>
<evidence type="ECO:0000313" key="2">
    <source>
        <dbReference type="EMBL" id="KAF9069781.1"/>
    </source>
</evidence>
<dbReference type="Proteomes" id="UP000772434">
    <property type="component" value="Unassembled WGS sequence"/>
</dbReference>
<comment type="caution">
    <text evidence="2">The sequence shown here is derived from an EMBL/GenBank/DDBJ whole genome shotgun (WGS) entry which is preliminary data.</text>
</comment>
<evidence type="ECO:0000313" key="3">
    <source>
        <dbReference type="Proteomes" id="UP000772434"/>
    </source>
</evidence>
<protein>
    <submittedName>
        <fullName evidence="2">Uncharacterized protein</fullName>
    </submittedName>
</protein>
<feature type="compositionally biased region" description="Basic and acidic residues" evidence="1">
    <location>
        <begin position="66"/>
        <end position="80"/>
    </location>
</feature>